<feature type="domain" description="p-hydroxybenzoic acid efflux pump subunit AaeA-like beta-barrel" evidence="5">
    <location>
        <begin position="249"/>
        <end position="339"/>
    </location>
</feature>
<feature type="transmembrane region" description="Helical" evidence="3">
    <location>
        <begin position="20"/>
        <end position="37"/>
    </location>
</feature>
<accession>A0A161KD05</accession>
<dbReference type="InterPro" id="IPR050739">
    <property type="entry name" value="MFP"/>
</dbReference>
<dbReference type="GO" id="GO:0055085">
    <property type="term" value="P:transmembrane transport"/>
    <property type="evidence" value="ECO:0007669"/>
    <property type="project" value="InterPro"/>
</dbReference>
<feature type="coiled-coil region" evidence="2">
    <location>
        <begin position="153"/>
        <end position="180"/>
    </location>
</feature>
<keyword evidence="2" id="KW-0175">Coiled coil</keyword>
<keyword evidence="3" id="KW-0812">Transmembrane</keyword>
<protein>
    <submittedName>
        <fullName evidence="6">Multidrug resistance protein A</fullName>
    </submittedName>
</protein>
<evidence type="ECO:0000256" key="2">
    <source>
        <dbReference type="SAM" id="Coils"/>
    </source>
</evidence>
<dbReference type="AlphaFoldDB" id="A0A161KD05"/>
<sequence>MSERKLFSILGSRTLKRTVFLIVIPLLAICVGLYLYAAGGRYVSTDNAYVKANVIIISPEVSGRVTSVLVVDNQAVEANDVLLQIDSSPLEITLNRARAQMAVIRTELESLRADYGETVVQEQLAKDKVRYLDRRYKRQRKLLKQGLSSEEKHDEAKHDLQVARREVQIIEQRVQRVLAQLAGNERLPVDQHPRYLTAQTTYDQAAVDLKATTIRAPASGIVSNMKLQVGEYAQAGKPVFSLIQNQPIWVEANLKETQLTHIQPGQQATIVVDAYPDKIWESVVSSIAPATGAEFSILPPQNASGNWVKVVQRIPIKLVITDQAGGPQLRAGMTVSVRIDTRRKRELSGQMRDVVGERDVLELIRNVGQKAMVWRNRDGSS</sequence>
<evidence type="ECO:0000259" key="4">
    <source>
        <dbReference type="Pfam" id="PF25917"/>
    </source>
</evidence>
<dbReference type="PANTHER" id="PTHR30386">
    <property type="entry name" value="MEMBRANE FUSION SUBUNIT OF EMRAB-TOLC MULTIDRUG EFFLUX PUMP"/>
    <property type="match status" value="1"/>
</dbReference>
<dbReference type="Pfam" id="PF25917">
    <property type="entry name" value="BSH_RND"/>
    <property type="match status" value="1"/>
</dbReference>
<evidence type="ECO:0000256" key="1">
    <source>
        <dbReference type="ARBA" id="ARBA00004196"/>
    </source>
</evidence>
<evidence type="ECO:0000256" key="3">
    <source>
        <dbReference type="SAM" id="Phobius"/>
    </source>
</evidence>
<dbReference type="GO" id="GO:0030313">
    <property type="term" value="C:cell envelope"/>
    <property type="evidence" value="ECO:0007669"/>
    <property type="project" value="UniProtKB-SubCell"/>
</dbReference>
<reference evidence="6" key="1">
    <citation type="submission" date="2015-10" db="EMBL/GenBank/DDBJ databases">
        <authorList>
            <person name="Gilbert D.G."/>
        </authorList>
    </citation>
    <scope>NUCLEOTIDE SEQUENCE</scope>
</reference>
<gene>
    <name evidence="6" type="ORF">MGWOODY_XGa775</name>
</gene>
<organism evidence="6">
    <name type="scientific">hydrothermal vent metagenome</name>
    <dbReference type="NCBI Taxonomy" id="652676"/>
    <lineage>
        <taxon>unclassified sequences</taxon>
        <taxon>metagenomes</taxon>
        <taxon>ecological metagenomes</taxon>
    </lineage>
</organism>
<comment type="subcellular location">
    <subcellularLocation>
        <location evidence="1">Cell envelope</location>
    </subcellularLocation>
</comment>
<dbReference type="InterPro" id="IPR058634">
    <property type="entry name" value="AaeA-lik-b-barrel"/>
</dbReference>
<feature type="domain" description="Multidrug resistance protein MdtA-like barrel-sandwich hybrid" evidence="4">
    <location>
        <begin position="55"/>
        <end position="241"/>
    </location>
</feature>
<dbReference type="EMBL" id="CZRL01000104">
    <property type="protein sequence ID" value="CUS54432.1"/>
    <property type="molecule type" value="Genomic_DNA"/>
</dbReference>
<keyword evidence="3" id="KW-1133">Transmembrane helix</keyword>
<dbReference type="SUPFAM" id="SSF111369">
    <property type="entry name" value="HlyD-like secretion proteins"/>
    <property type="match status" value="2"/>
</dbReference>
<dbReference type="Gene3D" id="2.40.30.170">
    <property type="match status" value="1"/>
</dbReference>
<dbReference type="Gene3D" id="2.40.50.100">
    <property type="match status" value="1"/>
</dbReference>
<proteinExistence type="predicted"/>
<dbReference type="InterPro" id="IPR058625">
    <property type="entry name" value="MdtA-like_BSH"/>
</dbReference>
<dbReference type="PANTHER" id="PTHR30386:SF19">
    <property type="entry name" value="MULTIDRUG EXPORT PROTEIN EMRA-RELATED"/>
    <property type="match status" value="1"/>
</dbReference>
<keyword evidence="3" id="KW-0472">Membrane</keyword>
<dbReference type="Pfam" id="PF25963">
    <property type="entry name" value="Beta-barrel_AAEA"/>
    <property type="match status" value="1"/>
</dbReference>
<dbReference type="Gene3D" id="1.10.287.470">
    <property type="entry name" value="Helix hairpin bin"/>
    <property type="match status" value="1"/>
</dbReference>
<evidence type="ECO:0000313" key="6">
    <source>
        <dbReference type="EMBL" id="CUS54432.1"/>
    </source>
</evidence>
<evidence type="ECO:0000259" key="5">
    <source>
        <dbReference type="Pfam" id="PF25963"/>
    </source>
</evidence>
<name>A0A161KD05_9ZZZZ</name>